<evidence type="ECO:0000313" key="3">
    <source>
        <dbReference type="Proteomes" id="UP000053825"/>
    </source>
</evidence>
<protein>
    <submittedName>
        <fullName evidence="2">DIS3-like exonuclease 2</fullName>
    </submittedName>
</protein>
<dbReference type="EMBL" id="KQ414615">
    <property type="protein sequence ID" value="KOC68745.1"/>
    <property type="molecule type" value="Genomic_DNA"/>
</dbReference>
<dbReference type="Pfam" id="PF00773">
    <property type="entry name" value="RNB"/>
    <property type="match status" value="1"/>
</dbReference>
<proteinExistence type="predicted"/>
<dbReference type="GO" id="GO:0006402">
    <property type="term" value="P:mRNA catabolic process"/>
    <property type="evidence" value="ECO:0007669"/>
    <property type="project" value="TreeGrafter"/>
</dbReference>
<dbReference type="InterPro" id="IPR050180">
    <property type="entry name" value="RNR_Ribonuclease"/>
</dbReference>
<dbReference type="PROSITE" id="PS01175">
    <property type="entry name" value="RIBONUCLEASE_II"/>
    <property type="match status" value="1"/>
</dbReference>
<evidence type="ECO:0000313" key="2">
    <source>
        <dbReference type="EMBL" id="KOC68745.1"/>
    </source>
</evidence>
<reference evidence="2 3" key="1">
    <citation type="submission" date="2015-07" db="EMBL/GenBank/DDBJ databases">
        <title>The genome of Habropoda laboriosa.</title>
        <authorList>
            <person name="Pan H."/>
            <person name="Kapheim K."/>
        </authorList>
    </citation>
    <scope>NUCLEOTIDE SEQUENCE [LARGE SCALE GENOMIC DNA]</scope>
    <source>
        <strain evidence="2">0110345459</strain>
    </source>
</reference>
<organism evidence="2 3">
    <name type="scientific">Habropoda laboriosa</name>
    <dbReference type="NCBI Taxonomy" id="597456"/>
    <lineage>
        <taxon>Eukaryota</taxon>
        <taxon>Metazoa</taxon>
        <taxon>Ecdysozoa</taxon>
        <taxon>Arthropoda</taxon>
        <taxon>Hexapoda</taxon>
        <taxon>Insecta</taxon>
        <taxon>Pterygota</taxon>
        <taxon>Neoptera</taxon>
        <taxon>Endopterygota</taxon>
        <taxon>Hymenoptera</taxon>
        <taxon>Apocrita</taxon>
        <taxon>Aculeata</taxon>
        <taxon>Apoidea</taxon>
        <taxon>Anthophila</taxon>
        <taxon>Apidae</taxon>
        <taxon>Habropoda</taxon>
    </lineage>
</organism>
<dbReference type="Gene3D" id="2.40.50.700">
    <property type="match status" value="1"/>
</dbReference>
<dbReference type="OrthoDB" id="372421at2759"/>
<dbReference type="GO" id="GO:0003723">
    <property type="term" value="F:RNA binding"/>
    <property type="evidence" value="ECO:0007669"/>
    <property type="project" value="InterPro"/>
</dbReference>
<dbReference type="Pfam" id="PF17877">
    <property type="entry name" value="Dis3l2_C_term"/>
    <property type="match status" value="1"/>
</dbReference>
<dbReference type="STRING" id="597456.A0A0L7RD70"/>
<keyword evidence="2" id="KW-0378">Hydrolase</keyword>
<dbReference type="Gene3D" id="2.40.50.690">
    <property type="match status" value="1"/>
</dbReference>
<keyword evidence="3" id="KW-1185">Reference proteome</keyword>
<feature type="domain" description="RNB" evidence="1">
    <location>
        <begin position="222"/>
        <end position="578"/>
    </location>
</feature>
<dbReference type="GO" id="GO:0000175">
    <property type="term" value="F:3'-5'-RNA exonuclease activity"/>
    <property type="evidence" value="ECO:0007669"/>
    <property type="project" value="TreeGrafter"/>
</dbReference>
<dbReference type="GO" id="GO:0010587">
    <property type="term" value="P:miRNA catabolic process"/>
    <property type="evidence" value="ECO:0007669"/>
    <property type="project" value="TreeGrafter"/>
</dbReference>
<dbReference type="InterPro" id="IPR012340">
    <property type="entry name" value="NA-bd_OB-fold"/>
</dbReference>
<name>A0A0L7RD70_9HYME</name>
<dbReference type="PANTHER" id="PTHR23355:SF9">
    <property type="entry name" value="DIS3-LIKE EXONUCLEASE 2"/>
    <property type="match status" value="1"/>
</dbReference>
<dbReference type="InterPro" id="IPR001900">
    <property type="entry name" value="RNase_II/R"/>
</dbReference>
<keyword evidence="2" id="KW-0540">Nuclease</keyword>
<dbReference type="SMART" id="SM00955">
    <property type="entry name" value="RNB"/>
    <property type="match status" value="1"/>
</dbReference>
<dbReference type="InterPro" id="IPR041093">
    <property type="entry name" value="Dis3l2-like_C"/>
</dbReference>
<dbReference type="InterPro" id="IPR022966">
    <property type="entry name" value="RNase_II/R_CS"/>
</dbReference>
<dbReference type="Gene3D" id="2.40.50.140">
    <property type="entry name" value="Nucleic acid-binding proteins"/>
    <property type="match status" value="1"/>
</dbReference>
<dbReference type="AlphaFoldDB" id="A0A0L7RD70"/>
<dbReference type="InterPro" id="IPR041505">
    <property type="entry name" value="Dis3_CSD2"/>
</dbReference>
<dbReference type="SUPFAM" id="SSF50249">
    <property type="entry name" value="Nucleic acid-binding proteins"/>
    <property type="match status" value="2"/>
</dbReference>
<dbReference type="PANTHER" id="PTHR23355">
    <property type="entry name" value="RIBONUCLEASE"/>
    <property type="match status" value="1"/>
</dbReference>
<sequence>MSSEQKETFPQYIPEKEINELLENQNSSDNRYVEGYLRINPQCYKYAFLSMSDECDLLIFGLRDRNRAFHGDLVVACINPQEQWQMYQGQKQKTAVVVCIRKKIHPRKTIGCLKQRGMSTFFYPRDHSVPLIKVNRKSLQQFAVCPSSYEGTLYLVVITDWVTPQFAQGKIEKIVGSIGDIEAESNAILLEYDLDVTPYSQDAIKEIPNGDYSFTENDTKDREDWRHECVFTIDPDTAVDLDDAVSCKLLQNGNFEIGVHISDVTHYLEFLSPLDIQVSKRATTVYMTDNVYHMLPKQLCQLCSLLPGQDKLAFSVIWEITRNAEIVKHRFAKTIIKSCCQMAYQHAQKFIEHPENNWSDDFLKINGNFSINDLSMKVNILHDLATQIRAKRFQNGALQIDQPKLHVRIDKITSLPISYCIEEQHDSNRLIEEFMLLANMTVATQLYDAIPETALLRNHKEPSKYILSMSKDILQRFGIHLDIKSSASLHASIKRYEQEFESESNESKTTMKYRMMVINNLCSKAMTRATYKCSSTVKVEEDLRHYALNVSLYTHFTSPIRRYADCVVHRLLYSTVTSVALPQKWSRKLCIQIAANCNIKKYSAKVAQERSCELYFTYLIDLKGPIITMAIVLNVKENFIDVILCQVGIKLRVFLAELKDLATVSYSSECSVPTISISWKQPAVTQVINTFTLLYLRVEKHPESFKLIGNLLPLNEELK</sequence>
<keyword evidence="2" id="KW-0269">Exonuclease</keyword>
<dbReference type="GO" id="GO:0000932">
    <property type="term" value="C:P-body"/>
    <property type="evidence" value="ECO:0007669"/>
    <property type="project" value="TreeGrafter"/>
</dbReference>
<gene>
    <name evidence="2" type="ORF">WH47_06537</name>
</gene>
<accession>A0A0L7RD70</accession>
<evidence type="ECO:0000259" key="1">
    <source>
        <dbReference type="SMART" id="SM00955"/>
    </source>
</evidence>
<dbReference type="Pfam" id="PF17849">
    <property type="entry name" value="OB_Dis3"/>
    <property type="match status" value="1"/>
</dbReference>
<dbReference type="Proteomes" id="UP000053825">
    <property type="component" value="Unassembled WGS sequence"/>
</dbReference>